<dbReference type="GeneID" id="79782919"/>
<dbReference type="GO" id="GO:0006355">
    <property type="term" value="P:regulation of DNA-templated transcription"/>
    <property type="evidence" value="ECO:0000318"/>
    <property type="project" value="GO_Central"/>
</dbReference>
<evidence type="ECO:0000256" key="1">
    <source>
        <dbReference type="ARBA" id="ARBA00023015"/>
    </source>
</evidence>
<dbReference type="Pfam" id="PF01381">
    <property type="entry name" value="HTH_3"/>
    <property type="match status" value="1"/>
</dbReference>
<dbReference type="InterPro" id="IPR050807">
    <property type="entry name" value="TransReg_Diox_bact_type"/>
</dbReference>
<proteinExistence type="predicted"/>
<dbReference type="AlphaFoldDB" id="Q8RHG0"/>
<keyword evidence="1" id="KW-0805">Transcription regulation</keyword>
<dbReference type="REBASE" id="17643">
    <property type="entry name" value="C.FnuKORF2074P"/>
</dbReference>
<dbReference type="SMART" id="SM00530">
    <property type="entry name" value="HTH_XRE"/>
    <property type="match status" value="1"/>
</dbReference>
<name>Q8RHG0_FUSNN</name>
<dbReference type="GO" id="GO:0003677">
    <property type="term" value="F:DNA binding"/>
    <property type="evidence" value="ECO:0007669"/>
    <property type="project" value="UniProtKB-KW"/>
</dbReference>
<protein>
    <submittedName>
        <fullName evidence="5">MunI regulatory protein</fullName>
    </submittedName>
    <submittedName>
        <fullName evidence="6">XRE family transcriptional regulator</fullName>
    </submittedName>
</protein>
<dbReference type="PATRIC" id="fig|190304.8.peg.538"/>
<dbReference type="STRING" id="190304.FN2076"/>
<organism evidence="5">
    <name type="scientific">Fusobacterium nucleatum subsp. nucleatum (strain ATCC 25586 / DSM 15643 / BCRC 10681 / CIP 101130 / JCM 8532 / KCTC 2640 / LMG 13131 / VPI 4355)</name>
    <dbReference type="NCBI Taxonomy" id="190304"/>
    <lineage>
        <taxon>Bacteria</taxon>
        <taxon>Fusobacteriati</taxon>
        <taxon>Fusobacteriota</taxon>
        <taxon>Fusobacteriia</taxon>
        <taxon>Fusobacteriales</taxon>
        <taxon>Fusobacteriaceae</taxon>
        <taxon>Fusobacterium</taxon>
    </lineage>
</organism>
<dbReference type="InParanoid" id="Q8RHG0"/>
<feature type="domain" description="HTH cro/C1-type" evidence="4">
    <location>
        <begin position="10"/>
        <end position="64"/>
    </location>
</feature>
<reference evidence="7" key="2">
    <citation type="journal article" date="2018" name="MSphere">
        <title>Fusobacterium Genomics Using MinION and Illumina Sequencing Enables Genome Completion and Correction.</title>
        <authorList>
            <person name="Todd S.M."/>
            <person name="Settlage R.E."/>
            <person name="Lahmers K.K."/>
            <person name="Slade D.J."/>
        </authorList>
    </citation>
    <scope>NUCLEOTIDE SEQUENCE [LARGE SCALE GENOMIC DNA]</scope>
    <source>
        <strain evidence="7">ATCC 25586</strain>
    </source>
</reference>
<dbReference type="Gene3D" id="1.10.260.40">
    <property type="entry name" value="lambda repressor-like DNA-binding domains"/>
    <property type="match status" value="1"/>
</dbReference>
<dbReference type="InterPro" id="IPR001387">
    <property type="entry name" value="Cro/C1-type_HTH"/>
</dbReference>
<evidence type="ECO:0000259" key="4">
    <source>
        <dbReference type="PROSITE" id="PS50943"/>
    </source>
</evidence>
<evidence type="ECO:0000313" key="5">
    <source>
        <dbReference type="EMBL" id="AAL94160.1"/>
    </source>
</evidence>
<dbReference type="Proteomes" id="UP000241660">
    <property type="component" value="Chromosome"/>
</dbReference>
<evidence type="ECO:0000256" key="2">
    <source>
        <dbReference type="ARBA" id="ARBA00023125"/>
    </source>
</evidence>
<gene>
    <name evidence="5" type="ordered locus">FN2076</name>
    <name evidence="6" type="ORF">C7Y58_02495</name>
</gene>
<dbReference type="RefSeq" id="WP_011016020.1">
    <property type="nucleotide sequence ID" value="NZ_CP028101.1"/>
</dbReference>
<dbReference type="eggNOG" id="COG1476">
    <property type="taxonomic scope" value="Bacteria"/>
</dbReference>
<dbReference type="FunCoup" id="Q8RHG0">
    <property type="interactions" value="26"/>
</dbReference>
<dbReference type="PANTHER" id="PTHR46797">
    <property type="entry name" value="HTH-TYPE TRANSCRIPTIONAL REGULATOR"/>
    <property type="match status" value="1"/>
</dbReference>
<dbReference type="PROSITE" id="PS50943">
    <property type="entry name" value="HTH_CROC1"/>
    <property type="match status" value="1"/>
</dbReference>
<evidence type="ECO:0000313" key="7">
    <source>
        <dbReference type="Proteomes" id="UP000241660"/>
    </source>
</evidence>
<evidence type="ECO:0000256" key="3">
    <source>
        <dbReference type="ARBA" id="ARBA00023163"/>
    </source>
</evidence>
<keyword evidence="3" id="KW-0804">Transcription</keyword>
<reference evidence="6" key="3">
    <citation type="submission" date="2018-03" db="EMBL/GenBank/DDBJ databases">
        <title>Complete Fusobacterium genomes using hybrid Minion sequencing.</title>
        <authorList>
            <person name="Slade D.J."/>
            <person name="Lahmers K."/>
        </authorList>
    </citation>
    <scope>NUCLEOTIDE SEQUENCE</scope>
    <source>
        <strain evidence="6">ATCC 25586</strain>
    </source>
</reference>
<keyword evidence="7" id="KW-1185">Reference proteome</keyword>
<dbReference type="EMBL" id="CP028101">
    <property type="protein sequence ID" value="AVQ14459.1"/>
    <property type="molecule type" value="Genomic_DNA"/>
</dbReference>
<dbReference type="InterPro" id="IPR010982">
    <property type="entry name" value="Lambda_DNA-bd_dom_sf"/>
</dbReference>
<sequence length="76" mass="8613">MYKKKFGKAVKKLRNGKQISQEKFALEIGMDRTYLSSVEAGKRNISLENIEKISKGLGISISELFKYIEEGEDKIG</sequence>
<dbReference type="KEGG" id="fnu:FN2076"/>
<dbReference type="EnsemblBacteria" id="AAL94160">
    <property type="protein sequence ID" value="AAL94160"/>
    <property type="gene ID" value="FN2076"/>
</dbReference>
<dbReference type="EMBL" id="AE009951">
    <property type="protein sequence ID" value="AAL94160.1"/>
    <property type="molecule type" value="Genomic_DNA"/>
</dbReference>
<dbReference type="SUPFAM" id="SSF47413">
    <property type="entry name" value="lambda repressor-like DNA-binding domains"/>
    <property type="match status" value="1"/>
</dbReference>
<dbReference type="BioCyc" id="FNUC190304:G1FZS-561-MONOMER"/>
<dbReference type="PaxDb" id="190304-FN2076"/>
<dbReference type="GO" id="GO:0003700">
    <property type="term" value="F:DNA-binding transcription factor activity"/>
    <property type="evidence" value="ECO:0000318"/>
    <property type="project" value="GO_Central"/>
</dbReference>
<evidence type="ECO:0000313" key="6">
    <source>
        <dbReference type="EMBL" id="AVQ14459.1"/>
    </source>
</evidence>
<accession>Q8RHG0</accession>
<keyword evidence="2" id="KW-0238">DNA-binding</keyword>
<dbReference type="PANTHER" id="PTHR46797:SF23">
    <property type="entry name" value="HTH-TYPE TRANSCRIPTIONAL REGULATOR SUTR"/>
    <property type="match status" value="1"/>
</dbReference>
<dbReference type="HOGENOM" id="CLU_066192_29_4_0"/>
<reference evidence="5" key="1">
    <citation type="journal article" date="2002" name="J. Bacteriol.">
        <title>Genome sequence and analysis of the oral bacterium Fusobacterium nucleatum strain ATCC 25586.</title>
        <authorList>
            <person name="Kapatral V."/>
            <person name="Anderson I."/>
            <person name="Ivanova N."/>
            <person name="Reznik G."/>
            <person name="Los T."/>
            <person name="Lykidis A."/>
            <person name="Bhattacharyya A."/>
            <person name="Bartman A."/>
            <person name="Gardner W."/>
            <person name="Grechkin G."/>
            <person name="Zhu L."/>
            <person name="Vasieva O."/>
            <person name="Chu L."/>
            <person name="Kogan Y."/>
            <person name="Chaga O."/>
            <person name="Goltsman E."/>
            <person name="Bernal A."/>
            <person name="Larsen N."/>
            <person name="D'Souza M."/>
            <person name="Walunas T."/>
            <person name="Pusch G."/>
            <person name="Haselkorn R."/>
            <person name="Fonstein M."/>
            <person name="Kyrpides N."/>
            <person name="Overbeek R."/>
        </authorList>
    </citation>
    <scope>NUCLEOTIDE SEQUENCE [LARGE SCALE GENOMIC DNA]</scope>
    <source>
        <strain evidence="5">ATCC 25586</strain>
    </source>
</reference>
<dbReference type="CDD" id="cd00093">
    <property type="entry name" value="HTH_XRE"/>
    <property type="match status" value="1"/>
</dbReference>